<keyword evidence="1" id="KW-0472">Membrane</keyword>
<dbReference type="InterPro" id="IPR025513">
    <property type="entry name" value="DUF4401"/>
</dbReference>
<dbReference type="InterPro" id="IPR018677">
    <property type="entry name" value="DUF2157"/>
</dbReference>
<feature type="transmembrane region" description="Helical" evidence="1">
    <location>
        <begin position="188"/>
        <end position="206"/>
    </location>
</feature>
<evidence type="ECO:0000256" key="1">
    <source>
        <dbReference type="SAM" id="Phobius"/>
    </source>
</evidence>
<feature type="transmembrane region" description="Helical" evidence="1">
    <location>
        <begin position="525"/>
        <end position="543"/>
    </location>
</feature>
<name>A0A0C2CX41_9BACT</name>
<feature type="transmembrane region" description="Helical" evidence="1">
    <location>
        <begin position="658"/>
        <end position="676"/>
    </location>
</feature>
<feature type="transmembrane region" description="Helical" evidence="1">
    <location>
        <begin position="722"/>
        <end position="741"/>
    </location>
</feature>
<dbReference type="Proteomes" id="UP000031599">
    <property type="component" value="Unassembled WGS sequence"/>
</dbReference>
<feature type="transmembrane region" description="Helical" evidence="1">
    <location>
        <begin position="424"/>
        <end position="443"/>
    </location>
</feature>
<dbReference type="Pfam" id="PF14351">
    <property type="entry name" value="DUF4401"/>
    <property type="match status" value="1"/>
</dbReference>
<feature type="domain" description="DUF2157" evidence="2">
    <location>
        <begin position="21"/>
        <end position="156"/>
    </location>
</feature>
<reference evidence="4 5" key="1">
    <citation type="submission" date="2014-12" db="EMBL/GenBank/DDBJ databases">
        <title>Genome assembly of Enhygromyxa salina DSM 15201.</title>
        <authorList>
            <person name="Sharma G."/>
            <person name="Subramanian S."/>
        </authorList>
    </citation>
    <scope>NUCLEOTIDE SEQUENCE [LARGE SCALE GENOMIC DNA]</scope>
    <source>
        <strain evidence="4 5">DSM 15201</strain>
    </source>
</reference>
<comment type="caution">
    <text evidence="4">The sequence shown here is derived from an EMBL/GenBank/DDBJ whole genome shotgun (WGS) entry which is preliminary data.</text>
</comment>
<keyword evidence="1" id="KW-0812">Transmembrane</keyword>
<feature type="transmembrane region" description="Helical" evidence="1">
    <location>
        <begin position="555"/>
        <end position="577"/>
    </location>
</feature>
<feature type="domain" description="DUF4401" evidence="3">
    <location>
        <begin position="394"/>
        <end position="702"/>
    </location>
</feature>
<dbReference type="EMBL" id="JMCC02000050">
    <property type="protein sequence ID" value="KIG15596.1"/>
    <property type="molecule type" value="Genomic_DNA"/>
</dbReference>
<dbReference type="Pfam" id="PF09925">
    <property type="entry name" value="DUF2157"/>
    <property type="match status" value="1"/>
</dbReference>
<feature type="transmembrane region" description="Helical" evidence="1">
    <location>
        <begin position="218"/>
        <end position="239"/>
    </location>
</feature>
<dbReference type="Pfam" id="PF14345">
    <property type="entry name" value="GDYXXLXY"/>
    <property type="match status" value="1"/>
</dbReference>
<feature type="transmembrane region" description="Helical" evidence="1">
    <location>
        <begin position="245"/>
        <end position="264"/>
    </location>
</feature>
<evidence type="ECO:0000313" key="4">
    <source>
        <dbReference type="EMBL" id="KIG15596.1"/>
    </source>
</evidence>
<feature type="transmembrane region" description="Helical" evidence="1">
    <location>
        <begin position="85"/>
        <end position="103"/>
    </location>
</feature>
<feature type="transmembrane region" description="Helical" evidence="1">
    <location>
        <begin position="455"/>
        <end position="474"/>
    </location>
</feature>
<gene>
    <name evidence="4" type="ORF">DB30_05470</name>
</gene>
<feature type="transmembrane region" description="Helical" evidence="1">
    <location>
        <begin position="589"/>
        <end position="609"/>
    </location>
</feature>
<protein>
    <submittedName>
        <fullName evidence="4">Putative membrane protein</fullName>
    </submittedName>
</protein>
<feature type="transmembrane region" description="Helical" evidence="1">
    <location>
        <begin position="51"/>
        <end position="73"/>
    </location>
</feature>
<evidence type="ECO:0000259" key="3">
    <source>
        <dbReference type="Pfam" id="PF14351"/>
    </source>
</evidence>
<keyword evidence="1" id="KW-1133">Transmembrane helix</keyword>
<feature type="transmembrane region" description="Helical" evidence="1">
    <location>
        <begin position="502"/>
        <end position="519"/>
    </location>
</feature>
<evidence type="ECO:0000313" key="5">
    <source>
        <dbReference type="Proteomes" id="UP000031599"/>
    </source>
</evidence>
<dbReference type="RefSeq" id="WP_052551395.1">
    <property type="nucleotide sequence ID" value="NZ_JMCC02000050.1"/>
</dbReference>
<accession>A0A0C2CX41</accession>
<feature type="transmembrane region" description="Helical" evidence="1">
    <location>
        <begin position="480"/>
        <end position="497"/>
    </location>
</feature>
<feature type="transmembrane region" description="Helical" evidence="1">
    <location>
        <begin position="110"/>
        <end position="130"/>
    </location>
</feature>
<dbReference type="AlphaFoldDB" id="A0A0C2CX41"/>
<feature type="transmembrane region" description="Helical" evidence="1">
    <location>
        <begin position="395"/>
        <end position="418"/>
    </location>
</feature>
<feature type="transmembrane region" description="Helical" evidence="1">
    <location>
        <begin position="683"/>
        <end position="702"/>
    </location>
</feature>
<proteinExistence type="predicted"/>
<feature type="transmembrane region" description="Helical" evidence="1">
    <location>
        <begin position="621"/>
        <end position="638"/>
    </location>
</feature>
<feature type="transmembrane region" description="Helical" evidence="1">
    <location>
        <begin position="301"/>
        <end position="323"/>
    </location>
</feature>
<feature type="transmembrane region" description="Helical" evidence="1">
    <location>
        <begin position="160"/>
        <end position="176"/>
    </location>
</feature>
<feature type="transmembrane region" description="Helical" evidence="1">
    <location>
        <begin position="271"/>
        <end position="289"/>
    </location>
</feature>
<organism evidence="4 5">
    <name type="scientific">Enhygromyxa salina</name>
    <dbReference type="NCBI Taxonomy" id="215803"/>
    <lineage>
        <taxon>Bacteria</taxon>
        <taxon>Pseudomonadati</taxon>
        <taxon>Myxococcota</taxon>
        <taxon>Polyangia</taxon>
        <taxon>Nannocystales</taxon>
        <taxon>Nannocystaceae</taxon>
        <taxon>Enhygromyxa</taxon>
    </lineage>
</organism>
<dbReference type="InterPro" id="IPR025833">
    <property type="entry name" value="GDYXXLXY"/>
</dbReference>
<sequence>MSDSSDALLDLPAKRGRLHALAAAGILGPAELERALTATGHRPTAKSWSAYLYWQALIIGVVLLVAGTIFFVAANWSALPGHTRMAIVGGAMLLATLGGGYLGDTLAGRAVTLLGGLLFGPLLAVYGQVYQTGADAWELFAAWTVMLIAYGALSRFVGTWVLALVCLHVAAFGWIHQELGANIYEGTGALPAAALALLDAVIVALAERFTSGRDREVIARAAAFAGLALLVPFGVVTIFERLPEGGAPGLVLLLAGLAAIWAIYRARIPDIGMLAAFASVVTLLVSTGFARVLFKDVGAELFGVTTLGVIICAQVWGFTRWLLNWRREHGPTHHPASPAPAETGDASASEREALARAETTLRELLGLIAPTQLERASTLPLADALHDSEASDAPVLVRLFTAIGTWIGAAMIATLFAAMELYRVVPLALVLGAGLFAGAIKWSQRPRRSLVVSQVIWAMALGAHGLIAGALAKADLLSDSMIAFTWMGLNIATMFLVRVPSFQLASAVCAVGFATWWALSLELPMFALWVGVPVAALATAAWIREVPWAARLGRTWTALAYGLPIGALIPLSVISVGHTWVDPTLRLGLVGPLASLTMLALIGAVVWQAKREQASALAGRAYALGAIALLLGLATRHVPGLSLALVWLLLAHLRKSRGLQTLASIQLGCFLFLFYYQLETTLLLKSLWVMSTGALLLLGAWLARPRSDETRADSGPERSSRWLPAIVLCVVSAGLVIGASLQKERVLSTGQTVLLPLAPVDPRSLMQGDYMILRYELEDELDTGRAGQRELIRPMPGQFEPDHEALEPEPPAVPALPSTLVGQPRRGRLVLTVDGDRVGHFARFDDGSPLAADELLLEYRQRNNQGSRLRVGAESFLFEEGSDDLYANARYGELVVASDGESVLVGLRDEARRPLGVPRHYQGRRSPF</sequence>
<evidence type="ECO:0000259" key="2">
    <source>
        <dbReference type="Pfam" id="PF09925"/>
    </source>
</evidence>